<proteinExistence type="predicted"/>
<gene>
    <name evidence="1" type="ORF">ACFSQ0_06400</name>
</gene>
<reference evidence="2" key="1">
    <citation type="journal article" date="2019" name="Int. J. Syst. Evol. Microbiol.">
        <title>The Global Catalogue of Microorganisms (GCM) 10K type strain sequencing project: providing services to taxonomists for standard genome sequencing and annotation.</title>
        <authorList>
            <consortium name="The Broad Institute Genomics Platform"/>
            <consortium name="The Broad Institute Genome Sequencing Center for Infectious Disease"/>
            <person name="Wu L."/>
            <person name="Ma J."/>
        </authorList>
    </citation>
    <scope>NUCLEOTIDE SEQUENCE [LARGE SCALE GENOMIC DNA]</scope>
    <source>
        <strain evidence="2">KCTC 42255</strain>
    </source>
</reference>
<name>A0ABW5SD46_9FLAO</name>
<dbReference type="EMBL" id="JBHULZ010000026">
    <property type="protein sequence ID" value="MFD2697617.1"/>
    <property type="molecule type" value="Genomic_DNA"/>
</dbReference>
<evidence type="ECO:0008006" key="3">
    <source>
        <dbReference type="Google" id="ProtNLM"/>
    </source>
</evidence>
<comment type="caution">
    <text evidence="1">The sequence shown here is derived from an EMBL/GenBank/DDBJ whole genome shotgun (WGS) entry which is preliminary data.</text>
</comment>
<sequence>MKHITVLINFLLLIGFQGFTQEIVIPKDTIYLKFKPNDGSLPHYRGKKFRNKNGLNFNLYEGNGLIYPKNGESDTLQISSIMDYRITAVKDLDNLEKKWQEKTKPLLIKKYGIPYPNTTNKNNMFVTYLIEECGNYFIKYRVYWRHQKP</sequence>
<evidence type="ECO:0000313" key="1">
    <source>
        <dbReference type="EMBL" id="MFD2697617.1"/>
    </source>
</evidence>
<accession>A0ABW5SD46</accession>
<evidence type="ECO:0000313" key="2">
    <source>
        <dbReference type="Proteomes" id="UP001597357"/>
    </source>
</evidence>
<organism evidence="1 2">
    <name type="scientific">Mesonia sediminis</name>
    <dbReference type="NCBI Taxonomy" id="1703946"/>
    <lineage>
        <taxon>Bacteria</taxon>
        <taxon>Pseudomonadati</taxon>
        <taxon>Bacteroidota</taxon>
        <taxon>Flavobacteriia</taxon>
        <taxon>Flavobacteriales</taxon>
        <taxon>Flavobacteriaceae</taxon>
        <taxon>Mesonia</taxon>
    </lineage>
</organism>
<dbReference type="Proteomes" id="UP001597357">
    <property type="component" value="Unassembled WGS sequence"/>
</dbReference>
<protein>
    <recommendedName>
        <fullName evidence="3">DUF4294 domain-containing protein</fullName>
    </recommendedName>
</protein>
<dbReference type="RefSeq" id="WP_379045800.1">
    <property type="nucleotide sequence ID" value="NZ_JBHULZ010000026.1"/>
</dbReference>
<keyword evidence="2" id="KW-1185">Reference proteome</keyword>